<accession>A0A9Q9FBM6</accession>
<keyword evidence="6" id="KW-1185">Reference proteome</keyword>
<reference evidence="4 6" key="2">
    <citation type="submission" date="2023-02" db="EMBL/GenBank/DDBJ databases">
        <title>Encephalitozoon hellem ATCC 50451 complete genome.</title>
        <authorList>
            <person name="Mascarenhas dos Santos A.C."/>
            <person name="Julian A.T."/>
            <person name="Pombert J.-F."/>
        </authorList>
    </citation>
    <scope>NUCLEOTIDE SEQUENCE [LARGE SCALE GENOMIC DNA]</scope>
    <source>
        <strain evidence="4 6">ATCC 50451</strain>
    </source>
</reference>
<dbReference type="EMBL" id="CP119067">
    <property type="protein sequence ID" value="WEL38824.1"/>
    <property type="molecule type" value="Genomic_DNA"/>
</dbReference>
<feature type="domain" description="DUF5094" evidence="2">
    <location>
        <begin position="5"/>
        <end position="169"/>
    </location>
</feature>
<dbReference type="EMBL" id="CP075152">
    <property type="protein sequence ID" value="UTX43360.1"/>
    <property type="molecule type" value="Genomic_DNA"/>
</dbReference>
<evidence type="ECO:0000313" key="3">
    <source>
        <dbReference type="EMBL" id="UTX43360.1"/>
    </source>
</evidence>
<dbReference type="Proteomes" id="UP001217963">
    <property type="component" value="Chromosome VI"/>
</dbReference>
<organism evidence="3 5">
    <name type="scientific">Encephalitozoon hellem</name>
    <name type="common">Microsporidian parasite</name>
    <dbReference type="NCBI Taxonomy" id="27973"/>
    <lineage>
        <taxon>Eukaryota</taxon>
        <taxon>Fungi</taxon>
        <taxon>Fungi incertae sedis</taxon>
        <taxon>Microsporidia</taxon>
        <taxon>Unikaryonidae</taxon>
        <taxon>Encephalitozoon</taxon>
    </lineage>
</organism>
<dbReference type="OrthoDB" id="2187979at2759"/>
<name>A0A9Q9FBM6_ENCHE</name>
<sequence length="171" mass="20082">MRTPRKKITFKTPRKGTKTPVKDGYVSDSKENKTPKIESKEEQKSPDSASRYKQILVEMKMKEEDLIESYKKENEYLRSLKTDALLYKKFVGFDIVENNGCYEVTHEIVSNNITKFIKFILTPEDSSYIYKLVESRNVELPDFLSEEITFDECQIKTFFFKVMEAVITKKS</sequence>
<dbReference type="Pfam" id="PF17015">
    <property type="entry name" value="DUF5094"/>
    <property type="match status" value="1"/>
</dbReference>
<gene>
    <name evidence="3" type="ORF">GPU96_06g11070</name>
    <name evidence="4" type="ORF">PFJ87_06g00910</name>
</gene>
<dbReference type="AlphaFoldDB" id="A0A9Q9FBM6"/>
<proteinExistence type="predicted"/>
<feature type="region of interest" description="Disordered" evidence="1">
    <location>
        <begin position="1"/>
        <end position="50"/>
    </location>
</feature>
<dbReference type="InterPro" id="IPR031519">
    <property type="entry name" value="DUF5094"/>
</dbReference>
<protein>
    <submittedName>
        <fullName evidence="3">DUF5094 domain-containing protein</fullName>
    </submittedName>
</protein>
<evidence type="ECO:0000313" key="4">
    <source>
        <dbReference type="EMBL" id="WEL38824.1"/>
    </source>
</evidence>
<feature type="compositionally biased region" description="Basic residues" evidence="1">
    <location>
        <begin position="1"/>
        <end position="17"/>
    </location>
</feature>
<evidence type="ECO:0000313" key="6">
    <source>
        <dbReference type="Proteomes" id="UP001217963"/>
    </source>
</evidence>
<evidence type="ECO:0000259" key="2">
    <source>
        <dbReference type="Pfam" id="PF17015"/>
    </source>
</evidence>
<evidence type="ECO:0000256" key="1">
    <source>
        <dbReference type="SAM" id="MobiDB-lite"/>
    </source>
</evidence>
<evidence type="ECO:0000313" key="5">
    <source>
        <dbReference type="Proteomes" id="UP001059546"/>
    </source>
</evidence>
<reference evidence="3" key="1">
    <citation type="submission" date="2022-08" db="EMBL/GenBank/DDBJ databases">
        <title>Encephalitozoon hellem ATCC 50604 Complete Genome.</title>
        <authorList>
            <person name="Mascarenhas dos Santos A.C."/>
            <person name="Julian A.T."/>
            <person name="Pombert J.-F."/>
        </authorList>
    </citation>
    <scope>NUCLEOTIDE SEQUENCE</scope>
    <source>
        <strain evidence="3">ATCC 50604</strain>
    </source>
</reference>
<dbReference type="Proteomes" id="UP001059546">
    <property type="component" value="Chromosome VI"/>
</dbReference>
<feature type="compositionally biased region" description="Basic and acidic residues" evidence="1">
    <location>
        <begin position="28"/>
        <end position="45"/>
    </location>
</feature>